<dbReference type="SUPFAM" id="SSF51735">
    <property type="entry name" value="NAD(P)-binding Rossmann-fold domains"/>
    <property type="match status" value="1"/>
</dbReference>
<dbReference type="PRINTS" id="PR00081">
    <property type="entry name" value="GDHRDH"/>
</dbReference>
<dbReference type="PANTHER" id="PTHR42760">
    <property type="entry name" value="SHORT-CHAIN DEHYDROGENASES/REDUCTASES FAMILY MEMBER"/>
    <property type="match status" value="1"/>
</dbReference>
<protein>
    <submittedName>
        <fullName evidence="4">Putative short chain type dehydrogenase</fullName>
    </submittedName>
</protein>
<dbReference type="Gene3D" id="3.40.50.720">
    <property type="entry name" value="NAD(P)-binding Rossmann-like Domain"/>
    <property type="match status" value="1"/>
</dbReference>
<dbReference type="Pfam" id="PF13561">
    <property type="entry name" value="adh_short_C2"/>
    <property type="match status" value="1"/>
</dbReference>
<dbReference type="PRINTS" id="PR00080">
    <property type="entry name" value="SDRFAMILY"/>
</dbReference>
<dbReference type="FunFam" id="3.40.50.720:FF:000084">
    <property type="entry name" value="Short-chain dehydrogenase reductase"/>
    <property type="match status" value="1"/>
</dbReference>
<evidence type="ECO:0000313" key="4">
    <source>
        <dbReference type="EMBL" id="KAF2188398.1"/>
    </source>
</evidence>
<evidence type="ECO:0000256" key="3">
    <source>
        <dbReference type="ARBA" id="ARBA00023002"/>
    </source>
</evidence>
<accession>A0A6A6ECW7</accession>
<dbReference type="InterPro" id="IPR036291">
    <property type="entry name" value="NAD(P)-bd_dom_sf"/>
</dbReference>
<evidence type="ECO:0000256" key="1">
    <source>
        <dbReference type="ARBA" id="ARBA00006484"/>
    </source>
</evidence>
<evidence type="ECO:0000256" key="2">
    <source>
        <dbReference type="ARBA" id="ARBA00022857"/>
    </source>
</evidence>
<dbReference type="EMBL" id="ML994624">
    <property type="protein sequence ID" value="KAF2188398.1"/>
    <property type="molecule type" value="Genomic_DNA"/>
</dbReference>
<dbReference type="GO" id="GO:0016616">
    <property type="term" value="F:oxidoreductase activity, acting on the CH-OH group of donors, NAD or NADP as acceptor"/>
    <property type="evidence" value="ECO:0007669"/>
    <property type="project" value="TreeGrafter"/>
</dbReference>
<organism evidence="4 5">
    <name type="scientific">Zopfia rhizophila CBS 207.26</name>
    <dbReference type="NCBI Taxonomy" id="1314779"/>
    <lineage>
        <taxon>Eukaryota</taxon>
        <taxon>Fungi</taxon>
        <taxon>Dikarya</taxon>
        <taxon>Ascomycota</taxon>
        <taxon>Pezizomycotina</taxon>
        <taxon>Dothideomycetes</taxon>
        <taxon>Dothideomycetes incertae sedis</taxon>
        <taxon>Zopfiaceae</taxon>
        <taxon>Zopfia</taxon>
    </lineage>
</organism>
<reference evidence="4" key="1">
    <citation type="journal article" date="2020" name="Stud. Mycol.">
        <title>101 Dothideomycetes genomes: a test case for predicting lifestyles and emergence of pathogens.</title>
        <authorList>
            <person name="Haridas S."/>
            <person name="Albert R."/>
            <person name="Binder M."/>
            <person name="Bloem J."/>
            <person name="Labutti K."/>
            <person name="Salamov A."/>
            <person name="Andreopoulos B."/>
            <person name="Baker S."/>
            <person name="Barry K."/>
            <person name="Bills G."/>
            <person name="Bluhm B."/>
            <person name="Cannon C."/>
            <person name="Castanera R."/>
            <person name="Culley D."/>
            <person name="Daum C."/>
            <person name="Ezra D."/>
            <person name="Gonzalez J."/>
            <person name="Henrissat B."/>
            <person name="Kuo A."/>
            <person name="Liang C."/>
            <person name="Lipzen A."/>
            <person name="Lutzoni F."/>
            <person name="Magnuson J."/>
            <person name="Mondo S."/>
            <person name="Nolan M."/>
            <person name="Ohm R."/>
            <person name="Pangilinan J."/>
            <person name="Park H.-J."/>
            <person name="Ramirez L."/>
            <person name="Alfaro M."/>
            <person name="Sun H."/>
            <person name="Tritt A."/>
            <person name="Yoshinaga Y."/>
            <person name="Zwiers L.-H."/>
            <person name="Turgeon B."/>
            <person name="Goodwin S."/>
            <person name="Spatafora J."/>
            <person name="Crous P."/>
            <person name="Grigoriev I."/>
        </authorList>
    </citation>
    <scope>NUCLEOTIDE SEQUENCE</scope>
    <source>
        <strain evidence="4">CBS 207.26</strain>
    </source>
</reference>
<keyword evidence="3" id="KW-0560">Oxidoreductase</keyword>
<dbReference type="PANTHER" id="PTHR42760:SF115">
    <property type="entry name" value="3-OXOACYL-[ACYL-CARRIER-PROTEIN] REDUCTASE FABG"/>
    <property type="match status" value="1"/>
</dbReference>
<dbReference type="AlphaFoldDB" id="A0A6A6ECW7"/>
<sequence>MPPFPNFPDLRQKVALVMGIGQTRVQNSSIWGNGAAIARALGSNGVLIYGCDKNLSAAEFTASRVQEEGGICDVMTADVTSSSDVQRVVDAVMEKYGRIDILVNNMGMTAPGDPATMKEEVWDAQINLNLKSVYLACHAVLPIMEKQRSGAIISNASIAGVSYLGKPQVAYSTAKAAIIHFTSVTAVMYAPKGVRLNCVVPGMIFTPLVENLGKSEREEDREVFRKITQHNVPLGRLGEAEDVANAVLFLASEASKYITGQSLIVDGGLTNQTGTGRWFVEYMRLDVEMENRGDSSQRVTWHV</sequence>
<dbReference type="InterPro" id="IPR020904">
    <property type="entry name" value="Sc_DH/Rdtase_CS"/>
</dbReference>
<evidence type="ECO:0000313" key="5">
    <source>
        <dbReference type="Proteomes" id="UP000800200"/>
    </source>
</evidence>
<dbReference type="PROSITE" id="PS00061">
    <property type="entry name" value="ADH_SHORT"/>
    <property type="match status" value="1"/>
</dbReference>
<comment type="similarity">
    <text evidence="1">Belongs to the short-chain dehydrogenases/reductases (SDR) family.</text>
</comment>
<dbReference type="InterPro" id="IPR002347">
    <property type="entry name" value="SDR_fam"/>
</dbReference>
<proteinExistence type="inferred from homology"/>
<keyword evidence="2" id="KW-0521">NADP</keyword>
<keyword evidence="5" id="KW-1185">Reference proteome</keyword>
<gene>
    <name evidence="4" type="ORF">K469DRAFT_703908</name>
</gene>
<name>A0A6A6ECW7_9PEZI</name>
<dbReference type="OrthoDB" id="498125at2759"/>
<dbReference type="Proteomes" id="UP000800200">
    <property type="component" value="Unassembled WGS sequence"/>
</dbReference>